<dbReference type="Proteomes" id="UP000297280">
    <property type="component" value="Unassembled WGS sequence"/>
</dbReference>
<evidence type="ECO:0000259" key="2">
    <source>
        <dbReference type="Pfam" id="PF25534"/>
    </source>
</evidence>
<dbReference type="AlphaFoldDB" id="A0A4Z1KRC4"/>
<proteinExistence type="predicted"/>
<name>A0A4Z1KRC4_9HELO</name>
<dbReference type="EMBL" id="PQXO01000216">
    <property type="protein sequence ID" value="TGO87592.1"/>
    <property type="molecule type" value="Genomic_DNA"/>
</dbReference>
<feature type="domain" description="DUF7918" evidence="2">
    <location>
        <begin position="10"/>
        <end position="254"/>
    </location>
</feature>
<feature type="compositionally biased region" description="Low complexity" evidence="1">
    <location>
        <begin position="344"/>
        <end position="367"/>
    </location>
</feature>
<gene>
    <name evidence="3" type="ORF">BPOR_0216g00020</name>
</gene>
<dbReference type="InterPro" id="IPR057678">
    <property type="entry name" value="DUF7918"/>
</dbReference>
<evidence type="ECO:0000313" key="3">
    <source>
        <dbReference type="EMBL" id="TGO87592.1"/>
    </source>
</evidence>
<dbReference type="Pfam" id="PF25534">
    <property type="entry name" value="DUF7918"/>
    <property type="match status" value="1"/>
</dbReference>
<protein>
    <recommendedName>
        <fullName evidence="2">DUF7918 domain-containing protein</fullName>
    </recommendedName>
</protein>
<evidence type="ECO:0000256" key="1">
    <source>
        <dbReference type="SAM" id="MobiDB-lite"/>
    </source>
</evidence>
<feature type="region of interest" description="Disordered" evidence="1">
    <location>
        <begin position="328"/>
        <end position="391"/>
    </location>
</feature>
<comment type="caution">
    <text evidence="3">The sequence shown here is derived from an EMBL/GenBank/DDBJ whole genome shotgun (WGS) entry which is preliminary data.</text>
</comment>
<organism evidence="3 4">
    <name type="scientific">Botrytis porri</name>
    <dbReference type="NCBI Taxonomy" id="87229"/>
    <lineage>
        <taxon>Eukaryota</taxon>
        <taxon>Fungi</taxon>
        <taxon>Dikarya</taxon>
        <taxon>Ascomycota</taxon>
        <taxon>Pezizomycotina</taxon>
        <taxon>Leotiomycetes</taxon>
        <taxon>Helotiales</taxon>
        <taxon>Sclerotiniaceae</taxon>
        <taxon>Botrytis</taxon>
    </lineage>
</organism>
<sequence length="414" mass="45677">MAILDSLPGIKGVVCIDGEPLKEYESTEDEVMLNEPEGLGKKFDVARHQCSVTVKKFIESTAGKCFTIKCSVKTPYRYAGACTHISFCSSIDGENLSWAPLFNKETYEKNSFSLTREVEGNFYKEEGKLLLQRLQITETHLTQWDNSIEAATRLDGNGRYVGDIEVRIFREMYPSKASLVSTAPLVSKTKNPEKLLKGQAKSHSTLFSQGEAEKEGKYVRMKCCDGGREYPIAIFNFQYGSKGDLEALGVVERTPEPESSFSFGHNSEPLPMPMSEARASEKLFRGTMKEAKAEAELSNNNFRGGSTFNPLPNTFNPTSIKREIQDAEPRGGQLSQAPPPLPVGTTTAALPGLSTSTSSSEIITTATPKPPVKREKGGNGNESRKRRRKVRGQVTIDLTEYESDDDVVINLDSD</sequence>
<accession>A0A4Z1KRC4</accession>
<dbReference type="STRING" id="87229.A0A4Z1KRC4"/>
<dbReference type="PANTHER" id="PTHR36223:SF1">
    <property type="entry name" value="TRANSCRIPTION ELONGATION FACTOR EAF N-TERMINAL DOMAIN-CONTAINING PROTEIN"/>
    <property type="match status" value="1"/>
</dbReference>
<reference evidence="3 4" key="1">
    <citation type="submission" date="2017-12" db="EMBL/GenBank/DDBJ databases">
        <title>Comparative genomics of Botrytis spp.</title>
        <authorList>
            <person name="Valero-Jimenez C.A."/>
            <person name="Tapia P."/>
            <person name="Veloso J."/>
            <person name="Silva-Moreno E."/>
            <person name="Staats M."/>
            <person name="Valdes J.H."/>
            <person name="Van Kan J.A.L."/>
        </authorList>
    </citation>
    <scope>NUCLEOTIDE SEQUENCE [LARGE SCALE GENOMIC DNA]</scope>
    <source>
        <strain evidence="3 4">MUCL3349</strain>
    </source>
</reference>
<evidence type="ECO:0000313" key="4">
    <source>
        <dbReference type="Proteomes" id="UP000297280"/>
    </source>
</evidence>
<keyword evidence="4" id="KW-1185">Reference proteome</keyword>
<dbReference type="PANTHER" id="PTHR36223">
    <property type="entry name" value="BETA-LACTAMASE-TYPE TRANSPEPTIDASE FOLD DOMAIN CONTAINING PROTEIN"/>
    <property type="match status" value="1"/>
</dbReference>